<dbReference type="Pfam" id="PF04023">
    <property type="entry name" value="FeoA"/>
    <property type="match status" value="1"/>
</dbReference>
<dbReference type="EMBL" id="WNCL01000028">
    <property type="protein sequence ID" value="MTU43749.1"/>
    <property type="molecule type" value="Genomic_DNA"/>
</dbReference>
<proteinExistence type="predicted"/>
<protein>
    <submittedName>
        <fullName evidence="3">Ferrous iron transport protein A</fullName>
    </submittedName>
</protein>
<dbReference type="InterPro" id="IPR008988">
    <property type="entry name" value="Transcriptional_repressor_C"/>
</dbReference>
<evidence type="ECO:0000259" key="2">
    <source>
        <dbReference type="SMART" id="SM00899"/>
    </source>
</evidence>
<dbReference type="InterPro" id="IPR038157">
    <property type="entry name" value="FeoA_core_dom"/>
</dbReference>
<evidence type="ECO:0000313" key="3">
    <source>
        <dbReference type="EMBL" id="MTU43749.1"/>
    </source>
</evidence>
<dbReference type="AlphaFoldDB" id="A0A6I3S3S9"/>
<dbReference type="Proteomes" id="UP000462362">
    <property type="component" value="Unassembled WGS sequence"/>
</dbReference>
<sequence length="82" mass="8820">MIISSSHRLVQLPVNVQCRIAKLGNISPSELKRLRDLGLYVGSVASVITSAQNGPLLIAVGDARIAVNRDVAAEIKVVRIFQ</sequence>
<dbReference type="InterPro" id="IPR007167">
    <property type="entry name" value="Fe-transptr_FeoA-like"/>
</dbReference>
<comment type="caution">
    <text evidence="3">The sequence shown here is derived from an EMBL/GenBank/DDBJ whole genome shotgun (WGS) entry which is preliminary data.</text>
</comment>
<dbReference type="Gene3D" id="2.30.30.90">
    <property type="match status" value="1"/>
</dbReference>
<dbReference type="GO" id="GO:0046914">
    <property type="term" value="F:transition metal ion binding"/>
    <property type="evidence" value="ECO:0007669"/>
    <property type="project" value="InterPro"/>
</dbReference>
<feature type="domain" description="Ferrous iron transporter FeoA-like" evidence="2">
    <location>
        <begin position="7"/>
        <end position="79"/>
    </location>
</feature>
<organism evidence="3 4">
    <name type="scientific">Parasutterella excrementihominis</name>
    <dbReference type="NCBI Taxonomy" id="487175"/>
    <lineage>
        <taxon>Bacteria</taxon>
        <taxon>Pseudomonadati</taxon>
        <taxon>Pseudomonadota</taxon>
        <taxon>Betaproteobacteria</taxon>
        <taxon>Burkholderiales</taxon>
        <taxon>Sutterellaceae</taxon>
        <taxon>Parasutterella</taxon>
    </lineage>
</organism>
<dbReference type="SMART" id="SM00899">
    <property type="entry name" value="FeoA"/>
    <property type="match status" value="1"/>
</dbReference>
<name>A0A6I3S3S9_9BURK</name>
<keyword evidence="1" id="KW-0408">Iron</keyword>
<evidence type="ECO:0000256" key="1">
    <source>
        <dbReference type="ARBA" id="ARBA00023004"/>
    </source>
</evidence>
<accession>A0A6I3S3S9</accession>
<gene>
    <name evidence="3" type="ORF">GMD42_08980</name>
</gene>
<evidence type="ECO:0000313" key="4">
    <source>
        <dbReference type="Proteomes" id="UP000462362"/>
    </source>
</evidence>
<dbReference type="RefSeq" id="WP_149888965.1">
    <property type="nucleotide sequence ID" value="NZ_CALFDP010000009.1"/>
</dbReference>
<reference evidence="3 4" key="1">
    <citation type="journal article" date="2019" name="Nat. Med.">
        <title>A library of human gut bacterial isolates paired with longitudinal multiomics data enables mechanistic microbiome research.</title>
        <authorList>
            <person name="Poyet M."/>
            <person name="Groussin M."/>
            <person name="Gibbons S.M."/>
            <person name="Avila-Pacheco J."/>
            <person name="Jiang X."/>
            <person name="Kearney S.M."/>
            <person name="Perrotta A.R."/>
            <person name="Berdy B."/>
            <person name="Zhao S."/>
            <person name="Lieberman T.D."/>
            <person name="Swanson P.K."/>
            <person name="Smith M."/>
            <person name="Roesemann S."/>
            <person name="Alexander J.E."/>
            <person name="Rich S.A."/>
            <person name="Livny J."/>
            <person name="Vlamakis H."/>
            <person name="Clish C."/>
            <person name="Bullock K."/>
            <person name="Deik A."/>
            <person name="Scott J."/>
            <person name="Pierce K.A."/>
            <person name="Xavier R.J."/>
            <person name="Alm E.J."/>
        </authorList>
    </citation>
    <scope>NUCLEOTIDE SEQUENCE [LARGE SCALE GENOMIC DNA]</scope>
    <source>
        <strain evidence="3 4">BIOML-A2</strain>
    </source>
</reference>
<dbReference type="SUPFAM" id="SSF50037">
    <property type="entry name" value="C-terminal domain of transcriptional repressors"/>
    <property type="match status" value="1"/>
</dbReference>